<dbReference type="RefSeq" id="WP_115592110.1">
    <property type="nucleotide sequence ID" value="NZ_QRHA01000002.1"/>
</dbReference>
<dbReference type="AlphaFoldDB" id="A0A3D8MCL2"/>
<feature type="domain" description="UspA" evidence="5">
    <location>
        <begin position="5"/>
        <end position="143"/>
    </location>
</feature>
<dbReference type="PANTHER" id="PTHR47892:SF1">
    <property type="entry name" value="UNIVERSAL STRESS PROTEIN E"/>
    <property type="match status" value="1"/>
</dbReference>
<keyword evidence="3" id="KW-0963">Cytoplasm</keyword>
<dbReference type="InterPro" id="IPR006016">
    <property type="entry name" value="UspA"/>
</dbReference>
<accession>A0A3D8MCL2</accession>
<evidence type="ECO:0000256" key="1">
    <source>
        <dbReference type="ARBA" id="ARBA00004496"/>
    </source>
</evidence>
<dbReference type="Proteomes" id="UP000256561">
    <property type="component" value="Unassembled WGS sequence"/>
</dbReference>
<comment type="subcellular location">
    <subcellularLocation>
        <location evidence="1">Cytoplasm</location>
    </subcellularLocation>
</comment>
<reference evidence="7" key="1">
    <citation type="submission" date="2018-08" db="EMBL/GenBank/DDBJ databases">
        <authorList>
            <person name="Zhang J."/>
            <person name="Du Z.-J."/>
        </authorList>
    </citation>
    <scope>NUCLEOTIDE SEQUENCE [LARGE SCALE GENOMIC DNA]</scope>
    <source>
        <strain evidence="7">KCTC 52655</strain>
    </source>
</reference>
<evidence type="ECO:0000313" key="6">
    <source>
        <dbReference type="EMBL" id="RDV28152.1"/>
    </source>
</evidence>
<organism evidence="6 7">
    <name type="scientific">Alteromonas aestuariivivens</name>
    <dbReference type="NCBI Taxonomy" id="1938339"/>
    <lineage>
        <taxon>Bacteria</taxon>
        <taxon>Pseudomonadati</taxon>
        <taxon>Pseudomonadota</taxon>
        <taxon>Gammaproteobacteria</taxon>
        <taxon>Alteromonadales</taxon>
        <taxon>Alteromonadaceae</taxon>
        <taxon>Alteromonas/Salinimonas group</taxon>
        <taxon>Alteromonas</taxon>
    </lineage>
</organism>
<sequence>MSGHFKNILCVLSDTHDQDEVIEQAIHIAKSHQAKLTVLLALESLPPTASMVMESFTYLESERNIGSAAESWLSDKLNNWSGDYPIAGKVSFGHPFIKIISKVVKESHDLVIKLSDSDFPPDRLGSEDMRLFRKCPCPVWVVRHGQNRKYQSVVAALDLNYHYPAHEISVRKKLNMDILRHATHIALLEFAQLKVVHVFDSVPQHILREGFISVDEDALDSDLTAIHQERENELESLFSELEKELEPEVMDYLKPQRVIVHGYPRREIAATAASLGADVVVLGTVARLGVPGFIMGGTAEETIQQLHCAVVGIKPEGFETPVEIE</sequence>
<proteinExistence type="inferred from homology"/>
<comment type="caution">
    <text evidence="6">The sequence shown here is derived from an EMBL/GenBank/DDBJ whole genome shotgun (WGS) entry which is preliminary data.</text>
</comment>
<feature type="domain" description="UspA" evidence="5">
    <location>
        <begin position="179"/>
        <end position="311"/>
    </location>
</feature>
<dbReference type="GO" id="GO:0005737">
    <property type="term" value="C:cytoplasm"/>
    <property type="evidence" value="ECO:0007669"/>
    <property type="project" value="UniProtKB-SubCell"/>
</dbReference>
<comment type="similarity">
    <text evidence="2">Belongs to the universal stress protein A family.</text>
</comment>
<evidence type="ECO:0000259" key="5">
    <source>
        <dbReference type="Pfam" id="PF00582"/>
    </source>
</evidence>
<dbReference type="Gene3D" id="3.40.50.12370">
    <property type="match status" value="1"/>
</dbReference>
<evidence type="ECO:0000256" key="4">
    <source>
        <dbReference type="ARBA" id="ARBA00037131"/>
    </source>
</evidence>
<dbReference type="EMBL" id="QRHA01000002">
    <property type="protein sequence ID" value="RDV28152.1"/>
    <property type="molecule type" value="Genomic_DNA"/>
</dbReference>
<comment type="function">
    <text evidence="4">Required for resistance to DNA-damaging agents.</text>
</comment>
<protein>
    <submittedName>
        <fullName evidence="6">Universal stress protein UspA</fullName>
    </submittedName>
</protein>
<evidence type="ECO:0000313" key="7">
    <source>
        <dbReference type="Proteomes" id="UP000256561"/>
    </source>
</evidence>
<keyword evidence="7" id="KW-1185">Reference proteome</keyword>
<dbReference type="SUPFAM" id="SSF52402">
    <property type="entry name" value="Adenine nucleotide alpha hydrolases-like"/>
    <property type="match status" value="2"/>
</dbReference>
<name>A0A3D8MCL2_9ALTE</name>
<evidence type="ECO:0000256" key="2">
    <source>
        <dbReference type="ARBA" id="ARBA00008791"/>
    </source>
</evidence>
<gene>
    <name evidence="6" type="ORF">DXV75_04100</name>
</gene>
<dbReference type="OrthoDB" id="239260at2"/>
<dbReference type="PANTHER" id="PTHR47892">
    <property type="entry name" value="UNIVERSAL STRESS PROTEIN E"/>
    <property type="match status" value="1"/>
</dbReference>
<dbReference type="Pfam" id="PF00582">
    <property type="entry name" value="Usp"/>
    <property type="match status" value="2"/>
</dbReference>
<evidence type="ECO:0000256" key="3">
    <source>
        <dbReference type="ARBA" id="ARBA00022490"/>
    </source>
</evidence>